<organism evidence="2 3">
    <name type="scientific">Alloacidobacterium dinghuense</name>
    <dbReference type="NCBI Taxonomy" id="2763107"/>
    <lineage>
        <taxon>Bacteria</taxon>
        <taxon>Pseudomonadati</taxon>
        <taxon>Acidobacteriota</taxon>
        <taxon>Terriglobia</taxon>
        <taxon>Terriglobales</taxon>
        <taxon>Acidobacteriaceae</taxon>
        <taxon>Alloacidobacterium</taxon>
    </lineage>
</organism>
<gene>
    <name evidence="2" type="ORF">H7849_07970</name>
</gene>
<evidence type="ECO:0000313" key="2">
    <source>
        <dbReference type="EMBL" id="QNI33837.1"/>
    </source>
</evidence>
<evidence type="ECO:0000313" key="3">
    <source>
        <dbReference type="Proteomes" id="UP000515312"/>
    </source>
</evidence>
<sequence>MPIRRALWAILLALGYLGVMEAQQAPIPQLTPGSARRSAPVSSVPSATTPPQSVALSVPKGTPLQVALDQELRVKRVGQPIHARIVEPVYAFDRIVVPMGSEVTGRVTKIGEISGGKRTMEALNADFTPERKVEVNFDELVLADGRHFQLQSSVTPGSGQVIRFVAAADGKEKKTSVKDVASEKTKQAKEQAQQQWDNAMKQLKTPGRLQRLKRYVEAQLPVHRQYIPVGTVYFAELTAPLDFGTELMTPQMAASIGGPMPPGSVVHARLITALTSATTQKGEAVVAVISQPLLDGEGHLILPQGSRLNGTVRQVQPARHMKKNGQLRIAFQQLIPPDGIAEKVEATLEGVQSGKDANVKLDSEGGAEATTPKTRYLATAVSLTLAAASMGSGDNDVDNGVDHVKANTGAQVAGGVNGFKVVGMVLGLAVHSRALGYTMGVYGAAMSVYLHFIARGNEVVFPKNTSMEIGIGRRKEEDAYTGDGAKRTGY</sequence>
<evidence type="ECO:0000256" key="1">
    <source>
        <dbReference type="SAM" id="MobiDB-lite"/>
    </source>
</evidence>
<reference evidence="2 3" key="1">
    <citation type="submission" date="2020-08" db="EMBL/GenBank/DDBJ databases">
        <title>Edaphobacter telluris sp. nov. and Acidobacterium dinghuensis sp. nov., two acidobacteria isolated from forest soil.</title>
        <authorList>
            <person name="Fu J."/>
            <person name="Qiu L."/>
        </authorList>
    </citation>
    <scope>NUCLEOTIDE SEQUENCE [LARGE SCALE GENOMIC DNA]</scope>
    <source>
        <strain evidence="2">4Y35</strain>
    </source>
</reference>
<dbReference type="InterPro" id="IPR042217">
    <property type="entry name" value="T4SS_VirB10/TrbI"/>
</dbReference>
<dbReference type="AlphaFoldDB" id="A0A7G8BMR7"/>
<dbReference type="Gene3D" id="2.40.128.260">
    <property type="entry name" value="Type IV secretion system, VirB10/TraB/TrbI"/>
    <property type="match status" value="2"/>
</dbReference>
<dbReference type="EMBL" id="CP060394">
    <property type="protein sequence ID" value="QNI33837.1"/>
    <property type="molecule type" value="Genomic_DNA"/>
</dbReference>
<feature type="compositionally biased region" description="Low complexity" evidence="1">
    <location>
        <begin position="34"/>
        <end position="51"/>
    </location>
</feature>
<proteinExistence type="predicted"/>
<accession>A0A7G8BMR7</accession>
<feature type="region of interest" description="Disordered" evidence="1">
    <location>
        <begin position="30"/>
        <end position="56"/>
    </location>
</feature>
<name>A0A7G8BMR7_9BACT</name>
<dbReference type="Proteomes" id="UP000515312">
    <property type="component" value="Chromosome"/>
</dbReference>
<dbReference type="KEGG" id="adin:H7849_07970"/>
<keyword evidence="3" id="KW-1185">Reference proteome</keyword>
<protein>
    <submittedName>
        <fullName evidence="2">Uncharacterized protein</fullName>
    </submittedName>
</protein>
<dbReference type="RefSeq" id="WP_186745522.1">
    <property type="nucleotide sequence ID" value="NZ_CP060394.1"/>
</dbReference>